<keyword evidence="2" id="KW-0732">Signal</keyword>
<proteinExistence type="predicted"/>
<dbReference type="PROSITE" id="PS51257">
    <property type="entry name" value="PROKAR_LIPOPROTEIN"/>
    <property type="match status" value="1"/>
</dbReference>
<dbReference type="Proteomes" id="UP000294194">
    <property type="component" value="Unassembled WGS sequence"/>
</dbReference>
<keyword evidence="4" id="KW-1185">Reference proteome</keyword>
<feature type="signal peptide" evidence="2">
    <location>
        <begin position="1"/>
        <end position="25"/>
    </location>
</feature>
<dbReference type="AlphaFoldDB" id="A0A4Q9GVT0"/>
<reference evidence="4" key="1">
    <citation type="submission" date="2019-02" db="EMBL/GenBank/DDBJ databases">
        <title>Glaciihabitans arcticus sp. nov., a psychrotolerant bacterium isolated from polar soil.</title>
        <authorList>
            <person name="Dahal R.H."/>
        </authorList>
    </citation>
    <scope>NUCLEOTIDE SEQUENCE [LARGE SCALE GENOMIC DNA]</scope>
    <source>
        <strain evidence="4">RP-3-7</strain>
    </source>
</reference>
<feature type="compositionally biased region" description="Low complexity" evidence="1">
    <location>
        <begin position="24"/>
        <end position="42"/>
    </location>
</feature>
<evidence type="ECO:0008006" key="5">
    <source>
        <dbReference type="Google" id="ProtNLM"/>
    </source>
</evidence>
<feature type="chain" id="PRO_5020434847" description="Lipoprotein" evidence="2">
    <location>
        <begin position="26"/>
        <end position="164"/>
    </location>
</feature>
<feature type="region of interest" description="Disordered" evidence="1">
    <location>
        <begin position="24"/>
        <end position="67"/>
    </location>
</feature>
<sequence>MDIRGVVAVASVLLLAGCAPGAATPAEGEAPAAAEGATGCEASTDDSYAPFSDPALSAHPEDGTEWGDGTKLDFTYDAYDAARFPQFGYDLGYIQDDGSVSPMGGGFFDKDEEGNFSTSNNVFDSNAFGNYGFMTVTITQEAEGGGDPLTTETIGVYCLKFVEG</sequence>
<accession>A0A4Q9GVT0</accession>
<evidence type="ECO:0000313" key="3">
    <source>
        <dbReference type="EMBL" id="TBN56290.1"/>
    </source>
</evidence>
<dbReference type="RefSeq" id="WP_130980400.1">
    <property type="nucleotide sequence ID" value="NZ_SISG01000001.1"/>
</dbReference>
<evidence type="ECO:0000256" key="1">
    <source>
        <dbReference type="SAM" id="MobiDB-lite"/>
    </source>
</evidence>
<name>A0A4Q9GVT0_9MICO</name>
<dbReference type="EMBL" id="SISG01000001">
    <property type="protein sequence ID" value="TBN56290.1"/>
    <property type="molecule type" value="Genomic_DNA"/>
</dbReference>
<evidence type="ECO:0000313" key="4">
    <source>
        <dbReference type="Proteomes" id="UP000294194"/>
    </source>
</evidence>
<organism evidence="3 4">
    <name type="scientific">Glaciihabitans arcticus</name>
    <dbReference type="NCBI Taxonomy" id="2668039"/>
    <lineage>
        <taxon>Bacteria</taxon>
        <taxon>Bacillati</taxon>
        <taxon>Actinomycetota</taxon>
        <taxon>Actinomycetes</taxon>
        <taxon>Micrococcales</taxon>
        <taxon>Microbacteriaceae</taxon>
        <taxon>Glaciihabitans</taxon>
    </lineage>
</organism>
<evidence type="ECO:0000256" key="2">
    <source>
        <dbReference type="SAM" id="SignalP"/>
    </source>
</evidence>
<gene>
    <name evidence="3" type="ORF">EYE40_02140</name>
</gene>
<comment type="caution">
    <text evidence="3">The sequence shown here is derived from an EMBL/GenBank/DDBJ whole genome shotgun (WGS) entry which is preliminary data.</text>
</comment>
<protein>
    <recommendedName>
        <fullName evidence="5">Lipoprotein</fullName>
    </recommendedName>
</protein>